<gene>
    <name evidence="15" type="ORF">J27TS8_08640</name>
</gene>
<feature type="domain" description="HAMP" evidence="14">
    <location>
        <begin position="222"/>
        <end position="274"/>
    </location>
</feature>
<evidence type="ECO:0000313" key="15">
    <source>
        <dbReference type="EMBL" id="GIN60871.1"/>
    </source>
</evidence>
<comment type="caution">
    <text evidence="15">The sequence shown here is derived from an EMBL/GenBank/DDBJ whole genome shotgun (WGS) entry which is preliminary data.</text>
</comment>
<evidence type="ECO:0000256" key="4">
    <source>
        <dbReference type="ARBA" id="ARBA00022475"/>
    </source>
</evidence>
<dbReference type="SUPFAM" id="SSF55874">
    <property type="entry name" value="ATPase domain of HSP90 chaperone/DNA topoisomerase II/histidine kinase"/>
    <property type="match status" value="1"/>
</dbReference>
<dbReference type="Gene3D" id="6.10.340.10">
    <property type="match status" value="1"/>
</dbReference>
<keyword evidence="11 12" id="KW-0472">Membrane</keyword>
<keyword evidence="7" id="KW-0547">Nucleotide-binding</keyword>
<dbReference type="GO" id="GO:0000155">
    <property type="term" value="F:phosphorelay sensor kinase activity"/>
    <property type="evidence" value="ECO:0007669"/>
    <property type="project" value="InterPro"/>
</dbReference>
<dbReference type="InterPro" id="IPR036890">
    <property type="entry name" value="HATPase_C_sf"/>
</dbReference>
<keyword evidence="6" id="KW-0808">Transferase</keyword>
<name>A0A919WFP5_9BACI</name>
<keyword evidence="10" id="KW-0902">Two-component regulatory system</keyword>
<dbReference type="PROSITE" id="PS50109">
    <property type="entry name" value="HIS_KIN"/>
    <property type="match status" value="1"/>
</dbReference>
<dbReference type="GO" id="GO:0005886">
    <property type="term" value="C:plasma membrane"/>
    <property type="evidence" value="ECO:0007669"/>
    <property type="project" value="UniProtKB-SubCell"/>
</dbReference>
<dbReference type="InterPro" id="IPR005467">
    <property type="entry name" value="His_kinase_dom"/>
</dbReference>
<dbReference type="Pfam" id="PF00512">
    <property type="entry name" value="HisKA"/>
    <property type="match status" value="1"/>
</dbReference>
<evidence type="ECO:0000259" key="13">
    <source>
        <dbReference type="PROSITE" id="PS50109"/>
    </source>
</evidence>
<dbReference type="Gene3D" id="3.30.565.10">
    <property type="entry name" value="Histidine kinase-like ATPase, C-terminal domain"/>
    <property type="match status" value="1"/>
</dbReference>
<comment type="catalytic activity">
    <reaction evidence="1">
        <text>ATP + protein L-histidine = ADP + protein N-phospho-L-histidine.</text>
        <dbReference type="EC" id="2.7.13.3"/>
    </reaction>
</comment>
<dbReference type="EMBL" id="BORC01000001">
    <property type="protein sequence ID" value="GIN60871.1"/>
    <property type="molecule type" value="Genomic_DNA"/>
</dbReference>
<evidence type="ECO:0000259" key="14">
    <source>
        <dbReference type="PROSITE" id="PS50885"/>
    </source>
</evidence>
<dbReference type="SUPFAM" id="SSF158472">
    <property type="entry name" value="HAMP domain-like"/>
    <property type="match status" value="1"/>
</dbReference>
<dbReference type="Pfam" id="PF00672">
    <property type="entry name" value="HAMP"/>
    <property type="match status" value="1"/>
</dbReference>
<organism evidence="15 16">
    <name type="scientific">Robertmurraya siralis</name>
    <dbReference type="NCBI Taxonomy" id="77777"/>
    <lineage>
        <taxon>Bacteria</taxon>
        <taxon>Bacillati</taxon>
        <taxon>Bacillota</taxon>
        <taxon>Bacilli</taxon>
        <taxon>Bacillales</taxon>
        <taxon>Bacillaceae</taxon>
        <taxon>Robertmurraya</taxon>
    </lineage>
</organism>
<evidence type="ECO:0000256" key="10">
    <source>
        <dbReference type="ARBA" id="ARBA00023012"/>
    </source>
</evidence>
<keyword evidence="9" id="KW-0067">ATP-binding</keyword>
<dbReference type="SUPFAM" id="SSF47384">
    <property type="entry name" value="Homodimeric domain of signal transducing histidine kinase"/>
    <property type="match status" value="1"/>
</dbReference>
<dbReference type="PANTHER" id="PTHR43065:SF46">
    <property type="entry name" value="C4-DICARBOXYLATE TRANSPORT SENSOR PROTEIN DCTB"/>
    <property type="match status" value="1"/>
</dbReference>
<dbReference type="PROSITE" id="PS50885">
    <property type="entry name" value="HAMP"/>
    <property type="match status" value="1"/>
</dbReference>
<keyword evidence="4" id="KW-1003">Cell membrane</keyword>
<proteinExistence type="predicted"/>
<keyword evidence="12" id="KW-1133">Transmembrane helix</keyword>
<dbReference type="InterPro" id="IPR036097">
    <property type="entry name" value="HisK_dim/P_sf"/>
</dbReference>
<dbReference type="Gene3D" id="1.10.287.130">
    <property type="match status" value="1"/>
</dbReference>
<dbReference type="PRINTS" id="PR00344">
    <property type="entry name" value="BCTRLSENSOR"/>
</dbReference>
<dbReference type="AlphaFoldDB" id="A0A919WFP5"/>
<evidence type="ECO:0000256" key="5">
    <source>
        <dbReference type="ARBA" id="ARBA00022553"/>
    </source>
</evidence>
<dbReference type="CDD" id="cd06225">
    <property type="entry name" value="HAMP"/>
    <property type="match status" value="1"/>
</dbReference>
<evidence type="ECO:0000256" key="6">
    <source>
        <dbReference type="ARBA" id="ARBA00022679"/>
    </source>
</evidence>
<dbReference type="InterPro" id="IPR003660">
    <property type="entry name" value="HAMP_dom"/>
</dbReference>
<feature type="domain" description="Histidine kinase" evidence="13">
    <location>
        <begin position="331"/>
        <end position="538"/>
    </location>
</feature>
<reference evidence="15" key="1">
    <citation type="submission" date="2021-03" db="EMBL/GenBank/DDBJ databases">
        <title>Antimicrobial resistance genes in bacteria isolated from Japanese honey, and their potential for conferring macrolide and lincosamide resistance in the American foulbrood pathogen Paenibacillus larvae.</title>
        <authorList>
            <person name="Okamoto M."/>
            <person name="Kumagai M."/>
            <person name="Kanamori H."/>
            <person name="Takamatsu D."/>
        </authorList>
    </citation>
    <scope>NUCLEOTIDE SEQUENCE</scope>
    <source>
        <strain evidence="15">J27TS8</strain>
    </source>
</reference>
<accession>A0A919WFP5</accession>
<dbReference type="SMART" id="SM00388">
    <property type="entry name" value="HisKA"/>
    <property type="match status" value="1"/>
</dbReference>
<evidence type="ECO:0000313" key="16">
    <source>
        <dbReference type="Proteomes" id="UP000682111"/>
    </source>
</evidence>
<evidence type="ECO:0000256" key="12">
    <source>
        <dbReference type="SAM" id="Phobius"/>
    </source>
</evidence>
<keyword evidence="16" id="KW-1185">Reference proteome</keyword>
<dbReference type="RefSeq" id="WP_235879427.1">
    <property type="nucleotide sequence ID" value="NZ_BORC01000001.1"/>
</dbReference>
<evidence type="ECO:0000256" key="7">
    <source>
        <dbReference type="ARBA" id="ARBA00022741"/>
    </source>
</evidence>
<feature type="transmembrane region" description="Helical" evidence="12">
    <location>
        <begin position="198"/>
        <end position="217"/>
    </location>
</feature>
<comment type="subcellular location">
    <subcellularLocation>
        <location evidence="2">Cell membrane</location>
        <topology evidence="2">Multi-pass membrane protein</topology>
    </subcellularLocation>
</comment>
<dbReference type="CDD" id="cd00082">
    <property type="entry name" value="HisKA"/>
    <property type="match status" value="1"/>
</dbReference>
<keyword evidence="12" id="KW-0812">Transmembrane</keyword>
<evidence type="ECO:0000256" key="3">
    <source>
        <dbReference type="ARBA" id="ARBA00012438"/>
    </source>
</evidence>
<evidence type="ECO:0000256" key="9">
    <source>
        <dbReference type="ARBA" id="ARBA00022840"/>
    </source>
</evidence>
<dbReference type="InterPro" id="IPR004358">
    <property type="entry name" value="Sig_transdc_His_kin-like_C"/>
</dbReference>
<dbReference type="Proteomes" id="UP000682111">
    <property type="component" value="Unassembled WGS sequence"/>
</dbReference>
<dbReference type="GO" id="GO:0005524">
    <property type="term" value="F:ATP binding"/>
    <property type="evidence" value="ECO:0007669"/>
    <property type="project" value="UniProtKB-KW"/>
</dbReference>
<dbReference type="PANTHER" id="PTHR43065">
    <property type="entry name" value="SENSOR HISTIDINE KINASE"/>
    <property type="match status" value="1"/>
</dbReference>
<evidence type="ECO:0000256" key="1">
    <source>
        <dbReference type="ARBA" id="ARBA00000085"/>
    </source>
</evidence>
<keyword evidence="8" id="KW-0418">Kinase</keyword>
<keyword evidence="5" id="KW-0597">Phosphoprotein</keyword>
<protein>
    <recommendedName>
        <fullName evidence="3">histidine kinase</fullName>
        <ecNumber evidence="3">2.7.13.3</ecNumber>
    </recommendedName>
</protein>
<dbReference type="SMART" id="SM00387">
    <property type="entry name" value="HATPase_c"/>
    <property type="match status" value="1"/>
</dbReference>
<evidence type="ECO:0000256" key="11">
    <source>
        <dbReference type="ARBA" id="ARBA00023136"/>
    </source>
</evidence>
<dbReference type="InterPro" id="IPR003661">
    <property type="entry name" value="HisK_dim/P_dom"/>
</dbReference>
<dbReference type="InterPro" id="IPR003594">
    <property type="entry name" value="HATPase_dom"/>
</dbReference>
<dbReference type="Pfam" id="PF02518">
    <property type="entry name" value="HATPase_c"/>
    <property type="match status" value="1"/>
</dbReference>
<evidence type="ECO:0000256" key="2">
    <source>
        <dbReference type="ARBA" id="ARBA00004651"/>
    </source>
</evidence>
<dbReference type="EC" id="2.7.13.3" evidence="3"/>
<dbReference type="SMART" id="SM00304">
    <property type="entry name" value="HAMP"/>
    <property type="match status" value="1"/>
</dbReference>
<sequence length="541" mass="60760">MWKLFRNVSLNSKVMVLTLCITLVVVLATGGIALSLQMKEMKEQLTRQVVGFASLWSSTIEGEEVKKIIHAGNVSDPSYQKIYEHLNLINEKNSPLFHGFILMPDETNKKLYSVVSSKSSEEVIGIEAFQPFEASEEFYRALQNTLVTKEVTSSSLYDKKDGSWISAISPIEDSGGNIIALLAIHTDASNIDNFQSELIYSLCIIFLFITIAVYFIFQKGLNKVLEPVNEIIYGINEVSNGNFQVKLPIKDQSDLGQLTARFNDMTEQLSLLFDRVTTTSKHLGKKSQEGRQTSKFEDVIGEMENIIQKTKILKELQRAEKMNAIGQLAASVAHEIRNPMTVVKGFLQIFKSKKELSTEEQMFVKLMIEEMNRAETIINDYLSLAKPDMENTEKVDAVVLAHKAMDLMNSYAMMSKNIELETVIEDEITVIGNRSELIQVLINILKNGIEAMKDGGTLRLKVYKNGGNGVFEIKDNGIGMTEEELARLGTAFYSLKEKGTGMGLMVCYQIIERMKGKIEVVSEKWQGTTFTITVPLDEEVE</sequence>
<evidence type="ECO:0000256" key="8">
    <source>
        <dbReference type="ARBA" id="ARBA00022777"/>
    </source>
</evidence>